<dbReference type="GO" id="GO:0000160">
    <property type="term" value="P:phosphorelay signal transduction system"/>
    <property type="evidence" value="ECO:0007669"/>
    <property type="project" value="InterPro"/>
</dbReference>
<dbReference type="PROSITE" id="PS50110">
    <property type="entry name" value="RESPONSE_REGULATORY"/>
    <property type="match status" value="1"/>
</dbReference>
<dbReference type="Gene3D" id="3.40.50.2300">
    <property type="match status" value="1"/>
</dbReference>
<dbReference type="Proteomes" id="UP000177026">
    <property type="component" value="Unassembled WGS sequence"/>
</dbReference>
<dbReference type="PANTHER" id="PTHR44591:SF3">
    <property type="entry name" value="RESPONSE REGULATORY DOMAIN-CONTAINING PROTEIN"/>
    <property type="match status" value="1"/>
</dbReference>
<dbReference type="SMART" id="SM00448">
    <property type="entry name" value="REC"/>
    <property type="match status" value="1"/>
</dbReference>
<reference evidence="4 5" key="1">
    <citation type="journal article" date="2016" name="Nat. Commun.">
        <title>Thousands of microbial genomes shed light on interconnected biogeochemical processes in an aquifer system.</title>
        <authorList>
            <person name="Anantharaman K."/>
            <person name="Brown C.T."/>
            <person name="Hug L.A."/>
            <person name="Sharon I."/>
            <person name="Castelle C.J."/>
            <person name="Probst A.J."/>
            <person name="Thomas B.C."/>
            <person name="Singh A."/>
            <person name="Wilkins M.J."/>
            <person name="Karaoz U."/>
            <person name="Brodie E.L."/>
            <person name="Williams K.H."/>
            <person name="Hubbard S.S."/>
            <person name="Banfield J.F."/>
        </authorList>
    </citation>
    <scope>NUCLEOTIDE SEQUENCE [LARGE SCALE GENOMIC DNA]</scope>
</reference>
<organism evidence="4 5">
    <name type="scientific">Candidatus Roizmanbacteria bacterium RIFCSPHIGHO2_01_FULL_39_8</name>
    <dbReference type="NCBI Taxonomy" id="1802033"/>
    <lineage>
        <taxon>Bacteria</taxon>
        <taxon>Candidatus Roizmaniibacteriota</taxon>
    </lineage>
</organism>
<dbReference type="PANTHER" id="PTHR44591">
    <property type="entry name" value="STRESS RESPONSE REGULATOR PROTEIN 1"/>
    <property type="match status" value="1"/>
</dbReference>
<gene>
    <name evidence="4" type="ORF">A2866_02405</name>
</gene>
<evidence type="ECO:0000313" key="4">
    <source>
        <dbReference type="EMBL" id="OGK22249.1"/>
    </source>
</evidence>
<dbReference type="EMBL" id="MFZI01000002">
    <property type="protein sequence ID" value="OGK22249.1"/>
    <property type="molecule type" value="Genomic_DNA"/>
</dbReference>
<keyword evidence="1 2" id="KW-0597">Phosphoprotein</keyword>
<dbReference type="InterPro" id="IPR050595">
    <property type="entry name" value="Bact_response_regulator"/>
</dbReference>
<protein>
    <recommendedName>
        <fullName evidence="3">Response regulatory domain-containing protein</fullName>
    </recommendedName>
</protein>
<accession>A0A1F7GT26</accession>
<feature type="modified residue" description="4-aspartylphosphate" evidence="2">
    <location>
        <position position="55"/>
    </location>
</feature>
<evidence type="ECO:0000313" key="5">
    <source>
        <dbReference type="Proteomes" id="UP000177026"/>
    </source>
</evidence>
<name>A0A1F7GT26_9BACT</name>
<comment type="caution">
    <text evidence="4">The sequence shown here is derived from an EMBL/GenBank/DDBJ whole genome shotgun (WGS) entry which is preliminary data.</text>
</comment>
<evidence type="ECO:0000256" key="2">
    <source>
        <dbReference type="PROSITE-ProRule" id="PRU00169"/>
    </source>
</evidence>
<dbReference type="InterPro" id="IPR001789">
    <property type="entry name" value="Sig_transdc_resp-reg_receiver"/>
</dbReference>
<evidence type="ECO:0000259" key="3">
    <source>
        <dbReference type="PROSITE" id="PS50110"/>
    </source>
</evidence>
<dbReference type="InterPro" id="IPR011006">
    <property type="entry name" value="CheY-like_superfamily"/>
</dbReference>
<sequence length="128" mass="14626">MYKNKKILIVEDEEGYKNSLKMALEKEGHEIFTAGNGEVGLTMALNDHPHLIIIDLIMPRMDGSTMLDQLRYDAWGSQVPVIILTNLNPQDTMYNKLLLNQPSSYLIKTKIQIQDVVQKVNEIVNEKL</sequence>
<evidence type="ECO:0000256" key="1">
    <source>
        <dbReference type="ARBA" id="ARBA00022553"/>
    </source>
</evidence>
<dbReference type="Pfam" id="PF00072">
    <property type="entry name" value="Response_reg"/>
    <property type="match status" value="1"/>
</dbReference>
<feature type="domain" description="Response regulatory" evidence="3">
    <location>
        <begin position="6"/>
        <end position="123"/>
    </location>
</feature>
<dbReference type="SUPFAM" id="SSF52172">
    <property type="entry name" value="CheY-like"/>
    <property type="match status" value="1"/>
</dbReference>
<proteinExistence type="predicted"/>
<dbReference type="AlphaFoldDB" id="A0A1F7GT26"/>